<name>A0A5R9GEY7_9BACL</name>
<proteinExistence type="predicted"/>
<dbReference type="InterPro" id="IPR006750">
    <property type="entry name" value="YdcZ"/>
</dbReference>
<dbReference type="Pfam" id="PF04657">
    <property type="entry name" value="DMT_YdcZ"/>
    <property type="match status" value="1"/>
</dbReference>
<dbReference type="RefSeq" id="WP_138194644.1">
    <property type="nucleotide sequence ID" value="NZ_VCIW01000007.1"/>
</dbReference>
<dbReference type="GO" id="GO:0005886">
    <property type="term" value="C:plasma membrane"/>
    <property type="evidence" value="ECO:0007669"/>
    <property type="project" value="TreeGrafter"/>
</dbReference>
<keyword evidence="1" id="KW-0812">Transmembrane</keyword>
<dbReference type="EMBL" id="VCIW01000007">
    <property type="protein sequence ID" value="TLS51928.1"/>
    <property type="molecule type" value="Genomic_DNA"/>
</dbReference>
<organism evidence="2 3">
    <name type="scientific">Paenibacillus antri</name>
    <dbReference type="NCBI Taxonomy" id="2582848"/>
    <lineage>
        <taxon>Bacteria</taxon>
        <taxon>Bacillati</taxon>
        <taxon>Bacillota</taxon>
        <taxon>Bacilli</taxon>
        <taxon>Bacillales</taxon>
        <taxon>Paenibacillaceae</taxon>
        <taxon>Paenibacillus</taxon>
    </lineage>
</organism>
<keyword evidence="1" id="KW-1133">Transmembrane helix</keyword>
<dbReference type="Proteomes" id="UP000309676">
    <property type="component" value="Unassembled WGS sequence"/>
</dbReference>
<reference evidence="2 3" key="1">
    <citation type="submission" date="2019-05" db="EMBL/GenBank/DDBJ databases">
        <authorList>
            <person name="Narsing Rao M.P."/>
            <person name="Li W.J."/>
        </authorList>
    </citation>
    <scope>NUCLEOTIDE SEQUENCE [LARGE SCALE GENOMIC DNA]</scope>
    <source>
        <strain evidence="2 3">SYSU_K30003</strain>
    </source>
</reference>
<dbReference type="AlphaFoldDB" id="A0A5R9GEY7"/>
<feature type="transmembrane region" description="Helical" evidence="1">
    <location>
        <begin position="127"/>
        <end position="145"/>
    </location>
</feature>
<gene>
    <name evidence="2" type="ORF">FE782_13585</name>
</gene>
<feature type="transmembrane region" description="Helical" evidence="1">
    <location>
        <begin position="31"/>
        <end position="54"/>
    </location>
</feature>
<keyword evidence="3" id="KW-1185">Reference proteome</keyword>
<evidence type="ECO:0000313" key="3">
    <source>
        <dbReference type="Proteomes" id="UP000309676"/>
    </source>
</evidence>
<dbReference type="OrthoDB" id="2382207at2"/>
<feature type="transmembrane region" description="Helical" evidence="1">
    <location>
        <begin position="66"/>
        <end position="86"/>
    </location>
</feature>
<protein>
    <submittedName>
        <fullName evidence="2">DMT family transporter</fullName>
    </submittedName>
</protein>
<evidence type="ECO:0000256" key="1">
    <source>
        <dbReference type="SAM" id="Phobius"/>
    </source>
</evidence>
<accession>A0A5R9GEY7</accession>
<dbReference type="PANTHER" id="PTHR34821">
    <property type="entry name" value="INNER MEMBRANE PROTEIN YDCZ"/>
    <property type="match status" value="1"/>
</dbReference>
<dbReference type="PANTHER" id="PTHR34821:SF3">
    <property type="entry name" value="MEMBRANE PROTEIN"/>
    <property type="match status" value="1"/>
</dbReference>
<evidence type="ECO:0000313" key="2">
    <source>
        <dbReference type="EMBL" id="TLS51928.1"/>
    </source>
</evidence>
<comment type="caution">
    <text evidence="2">The sequence shown here is derived from an EMBL/GenBank/DDBJ whole genome shotgun (WGS) entry which is preliminary data.</text>
</comment>
<sequence>MILGILWAALSGALVGVQNLFNNRVNDHTSVWTTTTLVLGLGFAASLAAGLVFEGGDLLRPQPMETWFWFSGLIGVGVVVCMVQGLRRLGPTSAVLTAMTSQLGFAMMWDAFGWFGLDRVPITPTRLVGALAIAGGIFLFQLGGVRHTDAAVPTTAKADA</sequence>
<feature type="transmembrane region" description="Helical" evidence="1">
    <location>
        <begin position="92"/>
        <end position="115"/>
    </location>
</feature>
<keyword evidence="1" id="KW-0472">Membrane</keyword>